<dbReference type="HOGENOM" id="CLU_1505377_0_0_1"/>
<proteinExistence type="predicted"/>
<sequence>MGEISDSILEAAYPAENITIIRNIKHADEFFITKISFVIPTINVTVPVKLFGKISMTRSPGKVTVTAGIIPKLDVPSPIVPPPFNILNNRVINVDTTRCGDEIPPGGTTMMTKTSNVGGATNQPIGQSSPLSGGDIAAIIMSIVAFVAIVVAVTLYWKRHIIFKRYALENDKGNSNVAI</sequence>
<dbReference type="KEGG" id="tad:TRIADDRAFT_52336"/>
<evidence type="ECO:0000313" key="2">
    <source>
        <dbReference type="EMBL" id="EDV29681.1"/>
    </source>
</evidence>
<gene>
    <name evidence="2" type="ORF">TRIADDRAFT_52336</name>
</gene>
<name>B3RI04_TRIAD</name>
<feature type="transmembrane region" description="Helical" evidence="1">
    <location>
        <begin position="136"/>
        <end position="157"/>
    </location>
</feature>
<dbReference type="EMBL" id="DS985241">
    <property type="protein sequence ID" value="EDV29681.1"/>
    <property type="molecule type" value="Genomic_DNA"/>
</dbReference>
<dbReference type="GeneID" id="6749369"/>
<keyword evidence="1" id="KW-0812">Transmembrane</keyword>
<dbReference type="CTD" id="6749369"/>
<evidence type="ECO:0000256" key="1">
    <source>
        <dbReference type="SAM" id="Phobius"/>
    </source>
</evidence>
<keyword evidence="3" id="KW-1185">Reference proteome</keyword>
<dbReference type="InParanoid" id="B3RI04"/>
<keyword evidence="1" id="KW-1133">Transmembrane helix</keyword>
<reference evidence="2 3" key="1">
    <citation type="journal article" date="2008" name="Nature">
        <title>The Trichoplax genome and the nature of placozoans.</title>
        <authorList>
            <person name="Srivastava M."/>
            <person name="Begovic E."/>
            <person name="Chapman J."/>
            <person name="Putnam N.H."/>
            <person name="Hellsten U."/>
            <person name="Kawashima T."/>
            <person name="Kuo A."/>
            <person name="Mitros T."/>
            <person name="Salamov A."/>
            <person name="Carpenter M.L."/>
            <person name="Signorovitch A.Y."/>
            <person name="Moreno M.A."/>
            <person name="Kamm K."/>
            <person name="Grimwood J."/>
            <person name="Schmutz J."/>
            <person name="Shapiro H."/>
            <person name="Grigoriev I.V."/>
            <person name="Buss L.W."/>
            <person name="Schierwater B."/>
            <person name="Dellaporta S.L."/>
            <person name="Rokhsar D.S."/>
        </authorList>
    </citation>
    <scope>NUCLEOTIDE SEQUENCE [LARGE SCALE GENOMIC DNA]</scope>
    <source>
        <strain evidence="2 3">Grell-BS-1999</strain>
    </source>
</reference>
<keyword evidence="1" id="KW-0472">Membrane</keyword>
<protein>
    <submittedName>
        <fullName evidence="2">Uncharacterized protein</fullName>
    </submittedName>
</protein>
<dbReference type="Proteomes" id="UP000009022">
    <property type="component" value="Unassembled WGS sequence"/>
</dbReference>
<dbReference type="AlphaFoldDB" id="B3RI04"/>
<accession>B3RI04</accession>
<dbReference type="RefSeq" id="XP_002108883.1">
    <property type="nucleotide sequence ID" value="XM_002108847.1"/>
</dbReference>
<evidence type="ECO:0000313" key="3">
    <source>
        <dbReference type="Proteomes" id="UP000009022"/>
    </source>
</evidence>
<organism evidence="2 3">
    <name type="scientific">Trichoplax adhaerens</name>
    <name type="common">Trichoplax reptans</name>
    <dbReference type="NCBI Taxonomy" id="10228"/>
    <lineage>
        <taxon>Eukaryota</taxon>
        <taxon>Metazoa</taxon>
        <taxon>Placozoa</taxon>
        <taxon>Uniplacotomia</taxon>
        <taxon>Trichoplacea</taxon>
        <taxon>Trichoplacidae</taxon>
        <taxon>Trichoplax</taxon>
    </lineage>
</organism>